<gene>
    <name evidence="9" type="ORF">PPNO1_LOCUS4718</name>
</gene>
<keyword evidence="2" id="KW-0698">rRNA processing</keyword>
<dbReference type="GO" id="GO:0008650">
    <property type="term" value="F:rRNA (uridine-2'-O-)-methyltransferase activity"/>
    <property type="evidence" value="ECO:0007669"/>
    <property type="project" value="TreeGrafter"/>
</dbReference>
<proteinExistence type="inferred from homology"/>
<evidence type="ECO:0000313" key="10">
    <source>
        <dbReference type="Proteomes" id="UP000838763"/>
    </source>
</evidence>
<feature type="compositionally biased region" description="Polar residues" evidence="7">
    <location>
        <begin position="273"/>
        <end position="294"/>
    </location>
</feature>
<evidence type="ECO:0000256" key="6">
    <source>
        <dbReference type="ARBA" id="ARBA00041184"/>
    </source>
</evidence>
<evidence type="ECO:0000256" key="7">
    <source>
        <dbReference type="SAM" id="MobiDB-lite"/>
    </source>
</evidence>
<evidence type="ECO:0000256" key="4">
    <source>
        <dbReference type="ARBA" id="ARBA00022679"/>
    </source>
</evidence>
<keyword evidence="4" id="KW-0808">Transferase</keyword>
<reference evidence="9" key="1">
    <citation type="submission" date="2022-11" db="EMBL/GenBank/DDBJ databases">
        <authorList>
            <person name="Scott C."/>
            <person name="Bruce N."/>
        </authorList>
    </citation>
    <scope>NUCLEOTIDE SEQUENCE</scope>
</reference>
<evidence type="ECO:0000256" key="1">
    <source>
        <dbReference type="ARBA" id="ARBA00009258"/>
    </source>
</evidence>
<feature type="compositionally biased region" description="Acidic residues" evidence="7">
    <location>
        <begin position="261"/>
        <end position="270"/>
    </location>
</feature>
<accession>A0A9P1H2U7</accession>
<dbReference type="GO" id="GO:0005739">
    <property type="term" value="C:mitochondrion"/>
    <property type="evidence" value="ECO:0007669"/>
    <property type="project" value="TreeGrafter"/>
</dbReference>
<evidence type="ECO:0000259" key="8">
    <source>
        <dbReference type="Pfam" id="PF01728"/>
    </source>
</evidence>
<feature type="domain" description="Ribosomal RNA methyltransferase FtsJ" evidence="8">
    <location>
        <begin position="542"/>
        <end position="784"/>
    </location>
</feature>
<organism evidence="9 10">
    <name type="scientific">Parascedosporium putredinis</name>
    <dbReference type="NCBI Taxonomy" id="1442378"/>
    <lineage>
        <taxon>Eukaryota</taxon>
        <taxon>Fungi</taxon>
        <taxon>Dikarya</taxon>
        <taxon>Ascomycota</taxon>
        <taxon>Pezizomycotina</taxon>
        <taxon>Sordariomycetes</taxon>
        <taxon>Hypocreomycetidae</taxon>
        <taxon>Microascales</taxon>
        <taxon>Microascaceae</taxon>
        <taxon>Parascedosporium</taxon>
    </lineage>
</organism>
<evidence type="ECO:0000256" key="5">
    <source>
        <dbReference type="ARBA" id="ARBA00022691"/>
    </source>
</evidence>
<comment type="similarity">
    <text evidence="1">Belongs to the class I-like SAM-binding methyltransferase superfamily. RNA methyltransferase RlmE family.</text>
</comment>
<evidence type="ECO:0000256" key="2">
    <source>
        <dbReference type="ARBA" id="ARBA00022552"/>
    </source>
</evidence>
<keyword evidence="5" id="KW-0949">S-adenosyl-L-methionine</keyword>
<sequence>MRKQDGQFKAQARDFAHLQINKTELQSLQSVSSDSAKLLTEKLTLSRELNALRPEMDHLKSQLSHQQSILAEKLALERQLNSIEVELEAEKRSKQRSRQREDQEQMNELHARIEDLEAKLTAEKKDKERVRKEGERALSEAVAQQEVLEQRLETMKLKLRDTREELKKCQSELSESRTSTSSLVEVPEGTISLPIARKRSEKRRVEEATTEMTIQTPGAADQKTKKVQKKRGLDIALANVGEKSTFSITPFLNRTKMLENDSSESFDDDEPSHNSSDAKSISTIAPIQLATSKSEVPARAIPTNPAAKPRGRPRKILGEIADAKNSKALKSLKRLDEKTKTAKVDFVLEKVVEEPEEGEDDQPAPSQSQSQPRHRRSPPKLWRRRSWAKPEPKKKKRKLLGGPNKTLFDDEDGEAAKPPPKAPVAKRALGKAGVTLGAKQNAFAGKTFSPLKRDRRASRHEARKPSARGAGIEVLRVPTRPRAAPLAGGITGSPWRRDDLALAPSTCPAAFGRASSSSASSRWKSRQGKDPYAREAKVQGLKSRAAFKLLEMDVKYRLFKKGQIVVDLVAHERTKPHNHVLGIDLLPAQPPRGVSSIQGNFLSPACRPSSETRCGRPTCAVGPPASRRRPSRGNPSPAGPAEGEEGFVAEHEHVEALEEERSYLDMERLAMRDVEDVAMPETDRVVDIVLSDMSAPWLLPTDFRKSGVNNAFHRMMNTSGIAFRDHAGSMDLCGAALRFASDTLRNGGHFVCKFYQGSEDKEFEKRLRRLFDKVYREKPDSSRKVK</sequence>
<dbReference type="InterPro" id="IPR002877">
    <property type="entry name" value="RNA_MeTrfase_FtsJ_dom"/>
</dbReference>
<feature type="region of interest" description="Disordered" evidence="7">
    <location>
        <begin position="261"/>
        <end position="336"/>
    </location>
</feature>
<dbReference type="SUPFAM" id="SSF53335">
    <property type="entry name" value="S-adenosyl-L-methionine-dependent methyltransferases"/>
    <property type="match status" value="1"/>
</dbReference>
<evidence type="ECO:0000313" key="9">
    <source>
        <dbReference type="EMBL" id="CAI4214996.1"/>
    </source>
</evidence>
<feature type="compositionally biased region" description="Basic residues" evidence="7">
    <location>
        <begin position="372"/>
        <end position="399"/>
    </location>
</feature>
<dbReference type="AlphaFoldDB" id="A0A9P1H2U7"/>
<protein>
    <recommendedName>
        <fullName evidence="6">rRNA methyltransferase 2, mitochondrial</fullName>
    </recommendedName>
</protein>
<dbReference type="Proteomes" id="UP000838763">
    <property type="component" value="Unassembled WGS sequence"/>
</dbReference>
<feature type="region of interest" description="Disordered" evidence="7">
    <location>
        <begin position="511"/>
        <end position="531"/>
    </location>
</feature>
<dbReference type="OrthoDB" id="20105at2759"/>
<dbReference type="PANTHER" id="PTHR10920">
    <property type="entry name" value="RIBOSOMAL RNA METHYLTRANSFERASE"/>
    <property type="match status" value="1"/>
</dbReference>
<feature type="region of interest" description="Disordered" evidence="7">
    <location>
        <begin position="606"/>
        <end position="646"/>
    </location>
</feature>
<comment type="caution">
    <text evidence="9">The sequence shown here is derived from an EMBL/GenBank/DDBJ whole genome shotgun (WGS) entry which is preliminary data.</text>
</comment>
<keyword evidence="10" id="KW-1185">Reference proteome</keyword>
<dbReference type="Pfam" id="PF01728">
    <property type="entry name" value="FtsJ"/>
    <property type="match status" value="1"/>
</dbReference>
<dbReference type="EMBL" id="CALLCH030000012">
    <property type="protein sequence ID" value="CAI4214996.1"/>
    <property type="molecule type" value="Genomic_DNA"/>
</dbReference>
<dbReference type="InterPro" id="IPR050082">
    <property type="entry name" value="RNA_methyltr_RlmE"/>
</dbReference>
<feature type="region of interest" description="Disordered" evidence="7">
    <location>
        <begin position="89"/>
        <end position="120"/>
    </location>
</feature>
<dbReference type="InterPro" id="IPR029063">
    <property type="entry name" value="SAM-dependent_MTases_sf"/>
</dbReference>
<feature type="compositionally biased region" description="Low complexity" evidence="7">
    <location>
        <begin position="632"/>
        <end position="641"/>
    </location>
</feature>
<dbReference type="Gene3D" id="3.40.50.150">
    <property type="entry name" value="Vaccinia Virus protein VP39"/>
    <property type="match status" value="1"/>
</dbReference>
<keyword evidence="3" id="KW-0489">Methyltransferase</keyword>
<dbReference type="PANTHER" id="PTHR10920:SF18">
    <property type="entry name" value="RRNA METHYLTRANSFERASE 2, MITOCHONDRIAL"/>
    <property type="match status" value="1"/>
</dbReference>
<name>A0A9P1H2U7_9PEZI</name>
<evidence type="ECO:0000256" key="3">
    <source>
        <dbReference type="ARBA" id="ARBA00022603"/>
    </source>
</evidence>
<feature type="region of interest" description="Disordered" evidence="7">
    <location>
        <begin position="351"/>
        <end position="471"/>
    </location>
</feature>